<accession>A0A2Z6UW57</accession>
<organism evidence="1 2">
    <name type="scientific">Microcystis aeruginosa Sj</name>
    <dbReference type="NCBI Taxonomy" id="1979544"/>
    <lineage>
        <taxon>Bacteria</taxon>
        <taxon>Bacillati</taxon>
        <taxon>Cyanobacteriota</taxon>
        <taxon>Cyanophyceae</taxon>
        <taxon>Oscillatoriophycideae</taxon>
        <taxon>Chroococcales</taxon>
        <taxon>Microcystaceae</taxon>
        <taxon>Microcystis</taxon>
    </lineage>
</organism>
<evidence type="ECO:0000313" key="1">
    <source>
        <dbReference type="EMBL" id="GBL11851.1"/>
    </source>
</evidence>
<comment type="caution">
    <text evidence="1">The sequence shown here is derived from an EMBL/GenBank/DDBJ whole genome shotgun (WGS) entry which is preliminary data.</text>
</comment>
<gene>
    <name evidence="1" type="ORF">MSj_03360</name>
</gene>
<reference evidence="1 2" key="1">
    <citation type="journal article" date="2018" name="Front. Microbiol.">
        <title>Adaptation of the Freshwater Bloom-Forming Cyanobacterium Microcystis aeruginosa to Brackish Water Is Driven by Recent Horizontal Transfer of Sucrose Genes.</title>
        <authorList>
            <person name="Tanabe Y."/>
            <person name="Hodoki Y."/>
            <person name="Sano T."/>
            <person name="Tada K."/>
            <person name="Watanabe M.M."/>
        </authorList>
    </citation>
    <scope>NUCLEOTIDE SEQUENCE [LARGE SCALE GENOMIC DNA]</scope>
    <source>
        <strain evidence="1 2">Sj</strain>
    </source>
</reference>
<evidence type="ECO:0000313" key="2">
    <source>
        <dbReference type="Proteomes" id="UP000248272"/>
    </source>
</evidence>
<dbReference type="Proteomes" id="UP000248272">
    <property type="component" value="Unassembled WGS sequence"/>
</dbReference>
<sequence length="38" mass="4527">MYKGIWRFLSIVFNLERTHQLSLLPEKDLVNLCPPIEL</sequence>
<name>A0A2Z6UW57_MICAE</name>
<dbReference type="AlphaFoldDB" id="A0A2Z6UW57"/>
<dbReference type="EMBL" id="BDSG01000098">
    <property type="protein sequence ID" value="GBL11851.1"/>
    <property type="molecule type" value="Genomic_DNA"/>
</dbReference>
<protein>
    <submittedName>
        <fullName evidence="1">Uncharacterized protein</fullName>
    </submittedName>
</protein>
<proteinExistence type="predicted"/>